<protein>
    <submittedName>
        <fullName evidence="1">Uncharacterized protein</fullName>
    </submittedName>
</protein>
<organism evidence="1">
    <name type="scientific">Rhizophora mucronata</name>
    <name type="common">Asiatic mangrove</name>
    <dbReference type="NCBI Taxonomy" id="61149"/>
    <lineage>
        <taxon>Eukaryota</taxon>
        <taxon>Viridiplantae</taxon>
        <taxon>Streptophyta</taxon>
        <taxon>Embryophyta</taxon>
        <taxon>Tracheophyta</taxon>
        <taxon>Spermatophyta</taxon>
        <taxon>Magnoliopsida</taxon>
        <taxon>eudicotyledons</taxon>
        <taxon>Gunneridae</taxon>
        <taxon>Pentapetalae</taxon>
        <taxon>rosids</taxon>
        <taxon>fabids</taxon>
        <taxon>Malpighiales</taxon>
        <taxon>Rhizophoraceae</taxon>
        <taxon>Rhizophora</taxon>
    </lineage>
</organism>
<dbReference type="AlphaFoldDB" id="A0A2P2MZT4"/>
<sequence length="46" mass="5400">MGYLHLIMVKICFRGFVGKIAKHLFFGFEILLKMREALQLPFESLI</sequence>
<evidence type="ECO:0000313" key="1">
    <source>
        <dbReference type="EMBL" id="MBX35729.1"/>
    </source>
</evidence>
<name>A0A2P2MZT4_RHIMU</name>
<reference evidence="1" key="1">
    <citation type="submission" date="2018-02" db="EMBL/GenBank/DDBJ databases">
        <title>Rhizophora mucronata_Transcriptome.</title>
        <authorList>
            <person name="Meera S.P."/>
            <person name="Sreeshan A."/>
            <person name="Augustine A."/>
        </authorList>
    </citation>
    <scope>NUCLEOTIDE SEQUENCE</scope>
    <source>
        <tissue evidence="1">Leaf</tissue>
    </source>
</reference>
<accession>A0A2P2MZT4</accession>
<dbReference type="EMBL" id="GGEC01055245">
    <property type="protein sequence ID" value="MBX35729.1"/>
    <property type="molecule type" value="Transcribed_RNA"/>
</dbReference>
<proteinExistence type="predicted"/>